<comment type="caution">
    <text evidence="1">The sequence shown here is derived from an EMBL/GenBank/DDBJ whole genome shotgun (WGS) entry which is preliminary data.</text>
</comment>
<dbReference type="EMBL" id="CALNXI010000738">
    <property type="protein sequence ID" value="CAH3042468.1"/>
    <property type="molecule type" value="Genomic_DNA"/>
</dbReference>
<accession>A0ABN8N3U6</accession>
<name>A0ABN8N3U6_9CNID</name>
<proteinExistence type="predicted"/>
<dbReference type="Proteomes" id="UP001159427">
    <property type="component" value="Unassembled WGS sequence"/>
</dbReference>
<evidence type="ECO:0000313" key="2">
    <source>
        <dbReference type="Proteomes" id="UP001159427"/>
    </source>
</evidence>
<organism evidence="1 2">
    <name type="scientific">Porites evermanni</name>
    <dbReference type="NCBI Taxonomy" id="104178"/>
    <lineage>
        <taxon>Eukaryota</taxon>
        <taxon>Metazoa</taxon>
        <taxon>Cnidaria</taxon>
        <taxon>Anthozoa</taxon>
        <taxon>Hexacorallia</taxon>
        <taxon>Scleractinia</taxon>
        <taxon>Fungiina</taxon>
        <taxon>Poritidae</taxon>
        <taxon>Porites</taxon>
    </lineage>
</organism>
<feature type="non-terminal residue" evidence="1">
    <location>
        <position position="1"/>
    </location>
</feature>
<reference evidence="1 2" key="1">
    <citation type="submission" date="2022-05" db="EMBL/GenBank/DDBJ databases">
        <authorList>
            <consortium name="Genoscope - CEA"/>
            <person name="William W."/>
        </authorList>
    </citation>
    <scope>NUCLEOTIDE SEQUENCE [LARGE SCALE GENOMIC DNA]</scope>
</reference>
<evidence type="ECO:0000313" key="1">
    <source>
        <dbReference type="EMBL" id="CAH3042468.1"/>
    </source>
</evidence>
<gene>
    <name evidence="1" type="ORF">PEVE_00040445</name>
</gene>
<evidence type="ECO:0008006" key="3">
    <source>
        <dbReference type="Google" id="ProtNLM"/>
    </source>
</evidence>
<protein>
    <recommendedName>
        <fullName evidence="3">Fibrinogen C-terminal domain-containing protein</fullName>
    </recommendedName>
</protein>
<sequence>VDFLKHGVLENGFYLLFDDQGQRYLAYCDLASEPGAAWTLVMSWSRTLKNLPQFQSKSFTQDAPVNENTPNWYSYRQNLARMKNTRSRSTHWRATCSFNQVEAIDYRDYIRGKFRDFDIMAFSGKGVCFPVEYVNIRGHAAGNGTTVPFWQFQNGNFLHTDSSFTGCEFKPKLKAVPSEDNFGLYNDVNVKFRCTAGNYSTTQWWFGGYLTK</sequence>
<keyword evidence="2" id="KW-1185">Reference proteome</keyword>